<dbReference type="InterPro" id="IPR037475">
    <property type="entry name" value="Sos7"/>
</dbReference>
<dbReference type="Proteomes" id="UP000256601">
    <property type="component" value="Unassembled WGS sequence"/>
</dbReference>
<dbReference type="Pfam" id="PF20882">
    <property type="entry name" value="Sos7"/>
    <property type="match status" value="1"/>
</dbReference>
<dbReference type="InterPro" id="IPR048781">
    <property type="entry name" value="Sos7_CC"/>
</dbReference>
<accession>A0A1D8NG73</accession>
<dbReference type="GeneID" id="2910909"/>
<feature type="coiled-coil region" evidence="1">
    <location>
        <begin position="77"/>
        <end position="178"/>
    </location>
</feature>
<dbReference type="OrthoDB" id="18959at2759"/>
<dbReference type="PANTHER" id="PTHR37329:SF1">
    <property type="entry name" value="KINETOCHORE PROTEIN SOS7"/>
    <property type="match status" value="1"/>
</dbReference>
<dbReference type="RefSeq" id="XP_503277.1">
    <property type="nucleotide sequence ID" value="XM_503277.1"/>
</dbReference>
<dbReference type="EMBL" id="KZ859093">
    <property type="protein sequence ID" value="RDW23326.1"/>
    <property type="molecule type" value="Genomic_DNA"/>
</dbReference>
<dbReference type="VEuPathDB" id="FungiDB:YALI0_D25520g"/>
<evidence type="ECO:0000256" key="1">
    <source>
        <dbReference type="SAM" id="Coils"/>
    </source>
</evidence>
<name>A0A1D8NG73_YARLL</name>
<sequence length="242" mass="27747">MSLSIDKYKRIYRKNPLPEVADYAAELQQSREQFKNVKFAFLEQENKEKFIRSLTTNDRVLEQADIDAVTAESATGKEQLRVEKRKVEEISKEVEELAQEVVAKDGALEEQKEKKKKLQSELADVQKQVSALQDESHNLPPHLAEMMGQSLQELEIQLEQSKAELQTSKEMVTQVEEELVPQLNQELADKKAETGALQGDLLHATAEADRAVAERERLKGKYNDKERLILWLKSSLEVMEQQ</sequence>
<dbReference type="OMA" id="RIMIEEM"/>
<protein>
    <recommendedName>
        <fullName evidence="2">Kinetochore protein Sos7 coiled-coil domain-containing protein</fullName>
    </recommendedName>
</protein>
<feature type="domain" description="Kinetochore protein Sos7 coiled-coil" evidence="2">
    <location>
        <begin position="32"/>
        <end position="104"/>
    </location>
</feature>
<proteinExistence type="predicted"/>
<evidence type="ECO:0000313" key="4">
    <source>
        <dbReference type="EMBL" id="RDW23326.1"/>
    </source>
</evidence>
<evidence type="ECO:0000313" key="6">
    <source>
        <dbReference type="Proteomes" id="UP000256601"/>
    </source>
</evidence>
<keyword evidence="1" id="KW-0175">Coiled coil</keyword>
<dbReference type="EMBL" id="CP017556">
    <property type="protein sequence ID" value="AOW04638.1"/>
    <property type="molecule type" value="Genomic_DNA"/>
</dbReference>
<dbReference type="Proteomes" id="UP000182444">
    <property type="component" value="Chromosome 1D"/>
</dbReference>
<gene>
    <name evidence="4" type="ORF">B0I71DRAFT_88624</name>
    <name evidence="3" type="ORF">YALI1_D33835g</name>
</gene>
<dbReference type="KEGG" id="yli:2910909"/>
<reference evidence="4 6" key="2">
    <citation type="submission" date="2018-07" db="EMBL/GenBank/DDBJ databases">
        <title>Draft Genome Assemblies for Five Robust Yarrowia lipolytica Strains Exhibiting High Lipid Production and Pentose Sugar Utilization and Sugar Alcohol Secretion from Undetoxified Lignocellulosic Biomass Hydrolysates.</title>
        <authorList>
            <consortium name="DOE Joint Genome Institute"/>
            <person name="Walker C."/>
            <person name="Ryu S."/>
            <person name="Na H."/>
            <person name="Zane M."/>
            <person name="LaButti K."/>
            <person name="Lipzen A."/>
            <person name="Haridas S."/>
            <person name="Barry K."/>
            <person name="Grigoriev I.V."/>
            <person name="Quarterman J."/>
            <person name="Slininger P."/>
            <person name="Dien B."/>
            <person name="Trinh C.T."/>
        </authorList>
    </citation>
    <scope>NUCLEOTIDE SEQUENCE [LARGE SCALE GENOMIC DNA]</scope>
    <source>
        <strain evidence="4 6">YB392</strain>
    </source>
</reference>
<dbReference type="GO" id="GO:0051315">
    <property type="term" value="P:attachment of mitotic spindle microtubules to kinetochore"/>
    <property type="evidence" value="ECO:0007669"/>
    <property type="project" value="TreeGrafter"/>
</dbReference>
<organism evidence="3 5">
    <name type="scientific">Yarrowia lipolytica</name>
    <name type="common">Candida lipolytica</name>
    <dbReference type="NCBI Taxonomy" id="4952"/>
    <lineage>
        <taxon>Eukaryota</taxon>
        <taxon>Fungi</taxon>
        <taxon>Dikarya</taxon>
        <taxon>Ascomycota</taxon>
        <taxon>Saccharomycotina</taxon>
        <taxon>Dipodascomycetes</taxon>
        <taxon>Dipodascales</taxon>
        <taxon>Dipodascales incertae sedis</taxon>
        <taxon>Yarrowia</taxon>
    </lineage>
</organism>
<dbReference type="GO" id="GO:0034501">
    <property type="term" value="P:protein localization to kinetochore"/>
    <property type="evidence" value="ECO:0007669"/>
    <property type="project" value="InterPro"/>
</dbReference>
<evidence type="ECO:0000313" key="3">
    <source>
        <dbReference type="EMBL" id="AOW04638.1"/>
    </source>
</evidence>
<evidence type="ECO:0000313" key="5">
    <source>
        <dbReference type="Proteomes" id="UP000182444"/>
    </source>
</evidence>
<evidence type="ECO:0000259" key="2">
    <source>
        <dbReference type="Pfam" id="PF20882"/>
    </source>
</evidence>
<dbReference type="VEuPathDB" id="FungiDB:YALI1_D33835g"/>
<dbReference type="AlphaFoldDB" id="A0A1D8NG73"/>
<dbReference type="GO" id="GO:0000776">
    <property type="term" value="C:kinetochore"/>
    <property type="evidence" value="ECO:0007669"/>
    <property type="project" value="InterPro"/>
</dbReference>
<dbReference type="PANTHER" id="PTHR37329">
    <property type="entry name" value="KINETOCHORE PROTEIN SOS7"/>
    <property type="match status" value="1"/>
</dbReference>
<reference evidence="3 5" key="1">
    <citation type="journal article" date="2016" name="PLoS ONE">
        <title>Sequence Assembly of Yarrowia lipolytica Strain W29/CLIB89 Shows Transposable Element Diversity.</title>
        <authorList>
            <person name="Magnan C."/>
            <person name="Yu J."/>
            <person name="Chang I."/>
            <person name="Jahn E."/>
            <person name="Kanomata Y."/>
            <person name="Wu J."/>
            <person name="Zeller M."/>
            <person name="Oakes M."/>
            <person name="Baldi P."/>
            <person name="Sandmeyer S."/>
        </authorList>
    </citation>
    <scope>NUCLEOTIDE SEQUENCE [LARGE SCALE GENOMIC DNA]</scope>
    <source>
        <strain evidence="3">CLIB89</strain>
        <strain evidence="5">CLIB89(W29)</strain>
    </source>
</reference>